<organism evidence="3 4">
    <name type="scientific">Novosphingobium nitrogenifigens DSM 19370</name>
    <dbReference type="NCBI Taxonomy" id="983920"/>
    <lineage>
        <taxon>Bacteria</taxon>
        <taxon>Pseudomonadati</taxon>
        <taxon>Pseudomonadota</taxon>
        <taxon>Alphaproteobacteria</taxon>
        <taxon>Sphingomonadales</taxon>
        <taxon>Sphingomonadaceae</taxon>
        <taxon>Novosphingobium</taxon>
    </lineage>
</organism>
<dbReference type="Pfam" id="PF13728">
    <property type="entry name" value="TraF"/>
    <property type="match status" value="1"/>
</dbReference>
<feature type="signal peptide" evidence="2">
    <location>
        <begin position="1"/>
        <end position="36"/>
    </location>
</feature>
<dbReference type="AlphaFoldDB" id="F1Z8U3"/>
<feature type="chain" id="PRO_5003277845" evidence="2">
    <location>
        <begin position="37"/>
        <end position="316"/>
    </location>
</feature>
<evidence type="ECO:0000313" key="3">
    <source>
        <dbReference type="EMBL" id="EGD59314.1"/>
    </source>
</evidence>
<dbReference type="NCBIfam" id="TIGR02740">
    <property type="entry name" value="TraF-like"/>
    <property type="match status" value="1"/>
</dbReference>
<dbReference type="Proteomes" id="UP000004728">
    <property type="component" value="Unassembled WGS sequence"/>
</dbReference>
<dbReference type="EMBL" id="AEWJ01000037">
    <property type="protein sequence ID" value="EGD59314.1"/>
    <property type="molecule type" value="Genomic_DNA"/>
</dbReference>
<evidence type="ECO:0000256" key="1">
    <source>
        <dbReference type="SAM" id="MobiDB-lite"/>
    </source>
</evidence>
<evidence type="ECO:0000256" key="2">
    <source>
        <dbReference type="SAM" id="SignalP"/>
    </source>
</evidence>
<reference evidence="3 4" key="1">
    <citation type="journal article" date="2012" name="J. Bacteriol.">
        <title>Draft Genome Sequence of Novosphingobium nitrogenifigens Y88T.</title>
        <authorList>
            <person name="Strabala T.J."/>
            <person name="Macdonald L."/>
            <person name="Liu V."/>
            <person name="Smit A.M."/>
        </authorList>
    </citation>
    <scope>NUCLEOTIDE SEQUENCE [LARGE SCALE GENOMIC DNA]</scope>
    <source>
        <strain evidence="3 4">DSM 19370</strain>
    </source>
</reference>
<feature type="compositionally biased region" description="Basic and acidic residues" evidence="1">
    <location>
        <begin position="51"/>
        <end position="69"/>
    </location>
</feature>
<dbReference type="InterPro" id="IPR039555">
    <property type="entry name" value="TraF/TrbB"/>
</dbReference>
<dbReference type="InterPro" id="IPR036249">
    <property type="entry name" value="Thioredoxin-like_sf"/>
</dbReference>
<sequence>MVKDPDAMRKASRPITATFAALLAGVSLLAASPLMAMDSPQASPTLDQEDMSNREDVNPSTREQADKATGELVDTFTVTGDPFYCGERKLGTWFYCERPKAKPSAPTTSPGSASPTYRQQLDKIGARLEELKAKAILEPTSDNIIAYVRYQREQLDRASTFADVWERAIWQHPDLDYTLQRPVSTLGKTAWLAQRKTDREAVISSLSERYGLFFFYSSSCGACEVFSPIVRTLSDKYHLSVLPVSMDGGPTPAFPRFVVNQGQYEKMGLEGGQVPALVLFDTYLKKPIPIGYGIMAEDEVLQRIFYLTSVKPGSDF</sequence>
<dbReference type="OrthoDB" id="5559625at2"/>
<feature type="region of interest" description="Disordered" evidence="1">
    <location>
        <begin position="39"/>
        <end position="69"/>
    </location>
</feature>
<comment type="caution">
    <text evidence="3">The sequence shown here is derived from an EMBL/GenBank/DDBJ whole genome shotgun (WGS) entry which is preliminary data.</text>
</comment>
<dbReference type="HOGENOM" id="CLU_068456_2_0_5"/>
<dbReference type="InterPro" id="IPR014111">
    <property type="entry name" value="T4SS_TraF-like"/>
</dbReference>
<dbReference type="STRING" id="983920.Y88_1376"/>
<dbReference type="InParanoid" id="F1Z8U3"/>
<dbReference type="RefSeq" id="WP_008065159.1">
    <property type="nucleotide sequence ID" value="NZ_AQWK01000001.1"/>
</dbReference>
<protein>
    <submittedName>
        <fullName evidence="3">Pilus assembly and synthesis protein</fullName>
    </submittedName>
</protein>
<evidence type="ECO:0000313" key="4">
    <source>
        <dbReference type="Proteomes" id="UP000004728"/>
    </source>
</evidence>
<keyword evidence="4" id="KW-1185">Reference proteome</keyword>
<accession>F1Z8U3</accession>
<proteinExistence type="predicted"/>
<dbReference type="Gene3D" id="3.40.30.10">
    <property type="entry name" value="Glutaredoxin"/>
    <property type="match status" value="1"/>
</dbReference>
<name>F1Z8U3_9SPHN</name>
<dbReference type="eggNOG" id="COG0526">
    <property type="taxonomic scope" value="Bacteria"/>
</dbReference>
<gene>
    <name evidence="3" type="ORF">Y88_1376</name>
</gene>
<keyword evidence="2" id="KW-0732">Signal</keyword>
<dbReference type="SUPFAM" id="SSF52833">
    <property type="entry name" value="Thioredoxin-like"/>
    <property type="match status" value="1"/>
</dbReference>